<name>A0AAN9Z5H4_9ORTH</name>
<feature type="compositionally biased region" description="Pro residues" evidence="1">
    <location>
        <begin position="131"/>
        <end position="143"/>
    </location>
</feature>
<comment type="caution">
    <text evidence="2">The sequence shown here is derived from an EMBL/GenBank/DDBJ whole genome shotgun (WGS) entry which is preliminary data.</text>
</comment>
<organism evidence="2 3">
    <name type="scientific">Gryllus longicercus</name>
    <dbReference type="NCBI Taxonomy" id="2509291"/>
    <lineage>
        <taxon>Eukaryota</taxon>
        <taxon>Metazoa</taxon>
        <taxon>Ecdysozoa</taxon>
        <taxon>Arthropoda</taxon>
        <taxon>Hexapoda</taxon>
        <taxon>Insecta</taxon>
        <taxon>Pterygota</taxon>
        <taxon>Neoptera</taxon>
        <taxon>Polyneoptera</taxon>
        <taxon>Orthoptera</taxon>
        <taxon>Ensifera</taxon>
        <taxon>Gryllidea</taxon>
        <taxon>Grylloidea</taxon>
        <taxon>Gryllidae</taxon>
        <taxon>Gryllinae</taxon>
        <taxon>Gryllus</taxon>
    </lineage>
</organism>
<dbReference type="EMBL" id="JAZDUA010000227">
    <property type="protein sequence ID" value="KAK7863532.1"/>
    <property type="molecule type" value="Genomic_DNA"/>
</dbReference>
<dbReference type="AlphaFoldDB" id="A0AAN9Z5H4"/>
<protein>
    <submittedName>
        <fullName evidence="2">Uncharacterized protein</fullName>
    </submittedName>
</protein>
<feature type="compositionally biased region" description="Low complexity" evidence="1">
    <location>
        <begin position="52"/>
        <end position="64"/>
    </location>
</feature>
<feature type="compositionally biased region" description="Basic residues" evidence="1">
    <location>
        <begin position="88"/>
        <end position="100"/>
    </location>
</feature>
<gene>
    <name evidence="2" type="ORF">R5R35_004982</name>
</gene>
<evidence type="ECO:0000313" key="2">
    <source>
        <dbReference type="EMBL" id="KAK7863532.1"/>
    </source>
</evidence>
<sequence length="156" mass="16201">MLYTPGPASRDILKAWKSNPREPAHFAIPNFRRSPGRWAFPLWAALLPRAPGAAPAGAAAAAETGGAGRGGARGNRSRASGGSGSGARPRHGGSGRRRPAPLRSAPLCLPRSQGGAGSGRAGPGRADPQHRLPPPPPPPPPPLRTNKLFALRRQRH</sequence>
<feature type="compositionally biased region" description="Low complexity" evidence="1">
    <location>
        <begin position="101"/>
        <end position="113"/>
    </location>
</feature>
<evidence type="ECO:0000256" key="1">
    <source>
        <dbReference type="SAM" id="MobiDB-lite"/>
    </source>
</evidence>
<feature type="region of interest" description="Disordered" evidence="1">
    <location>
        <begin position="52"/>
        <end position="156"/>
    </location>
</feature>
<accession>A0AAN9Z5H4</accession>
<reference evidence="2 3" key="1">
    <citation type="submission" date="2024-03" db="EMBL/GenBank/DDBJ databases">
        <title>The genome assembly and annotation of the cricket Gryllus longicercus Weissman &amp; Gray.</title>
        <authorList>
            <person name="Szrajer S."/>
            <person name="Gray D."/>
            <person name="Ylla G."/>
        </authorList>
    </citation>
    <scope>NUCLEOTIDE SEQUENCE [LARGE SCALE GENOMIC DNA]</scope>
    <source>
        <strain evidence="2">DAG 2021-001</strain>
        <tissue evidence="2">Whole body minus gut</tissue>
    </source>
</reference>
<evidence type="ECO:0000313" key="3">
    <source>
        <dbReference type="Proteomes" id="UP001378592"/>
    </source>
</evidence>
<keyword evidence="3" id="KW-1185">Reference proteome</keyword>
<dbReference type="Proteomes" id="UP001378592">
    <property type="component" value="Unassembled WGS sequence"/>
</dbReference>
<proteinExistence type="predicted"/>